<keyword evidence="2" id="KW-1185">Reference proteome</keyword>
<dbReference type="AlphaFoldDB" id="A0A8T4IBK3"/>
<dbReference type="SUPFAM" id="SSF53474">
    <property type="entry name" value="alpha/beta-Hydrolases"/>
    <property type="match status" value="1"/>
</dbReference>
<dbReference type="RefSeq" id="WP_284053197.1">
    <property type="nucleotide sequence ID" value="NZ_JAGRQC010000001.1"/>
</dbReference>
<accession>A0A8T4IBK3</accession>
<name>A0A8T4IBK3_9SPHN</name>
<dbReference type="Gene3D" id="3.40.50.1820">
    <property type="entry name" value="alpha/beta hydrolase"/>
    <property type="match status" value="1"/>
</dbReference>
<dbReference type="InterPro" id="IPR029058">
    <property type="entry name" value="AB_hydrolase_fold"/>
</dbReference>
<reference evidence="1" key="1">
    <citation type="submission" date="2021-04" db="EMBL/GenBank/DDBJ databases">
        <title>Ouciella asimina sp. nov., isolated from the surface seawater in the hydrothermal field of Okinawa Trough.</title>
        <authorList>
            <person name="Shuang W."/>
        </authorList>
    </citation>
    <scope>NUCLEOTIDE SEQUENCE</scope>
    <source>
        <strain evidence="1">LXI357</strain>
    </source>
</reference>
<proteinExistence type="predicted"/>
<evidence type="ECO:0000313" key="1">
    <source>
        <dbReference type="EMBL" id="MBR0551940.1"/>
    </source>
</evidence>
<dbReference type="Proteomes" id="UP000676996">
    <property type="component" value="Unassembled WGS sequence"/>
</dbReference>
<organism evidence="1 2">
    <name type="scientific">Stakelama marina</name>
    <dbReference type="NCBI Taxonomy" id="2826939"/>
    <lineage>
        <taxon>Bacteria</taxon>
        <taxon>Pseudomonadati</taxon>
        <taxon>Pseudomonadota</taxon>
        <taxon>Alphaproteobacteria</taxon>
        <taxon>Sphingomonadales</taxon>
        <taxon>Sphingomonadaceae</taxon>
        <taxon>Stakelama</taxon>
    </lineage>
</organism>
<gene>
    <name evidence="1" type="ORF">J7S20_05410</name>
</gene>
<evidence type="ECO:0008006" key="3">
    <source>
        <dbReference type="Google" id="ProtNLM"/>
    </source>
</evidence>
<sequence length="232" mass="24938">MIDHYDWPGGREAMLRFGPADGPVVVMLLPLFEEANRTRCFAVTLLRLLAARGIGGMLPDLPGQGESEISVEDTSLSFWNDAVSSACEAAGQDRYLATVRSGALLDGEPVAKGCWRFAPQQGDQLLHELGRTARVAAAEGGQPIDLNDIDLPGPPMEIAGNRLPRAMLRDIRLARIGGPAPTRTVRLASDPQPADRHVEGTPLWRRAEPDNDAALAALLATDLADWVQSCEG</sequence>
<protein>
    <recommendedName>
        <fullName evidence="3">Alpha/beta hydrolase</fullName>
    </recommendedName>
</protein>
<dbReference type="EMBL" id="JAGRQC010000001">
    <property type="protein sequence ID" value="MBR0551940.1"/>
    <property type="molecule type" value="Genomic_DNA"/>
</dbReference>
<evidence type="ECO:0000313" key="2">
    <source>
        <dbReference type="Proteomes" id="UP000676996"/>
    </source>
</evidence>
<comment type="caution">
    <text evidence="1">The sequence shown here is derived from an EMBL/GenBank/DDBJ whole genome shotgun (WGS) entry which is preliminary data.</text>
</comment>